<name>A0ABP0SUH5_9DINO</name>
<reference evidence="1 2" key="1">
    <citation type="submission" date="2024-02" db="EMBL/GenBank/DDBJ databases">
        <authorList>
            <person name="Chen Y."/>
            <person name="Shah S."/>
            <person name="Dougan E. K."/>
            <person name="Thang M."/>
            <person name="Chan C."/>
        </authorList>
    </citation>
    <scope>NUCLEOTIDE SEQUENCE [LARGE SCALE GENOMIC DNA]</scope>
</reference>
<dbReference type="Proteomes" id="UP001642484">
    <property type="component" value="Unassembled WGS sequence"/>
</dbReference>
<dbReference type="EMBL" id="CAXAMN010028251">
    <property type="protein sequence ID" value="CAK9115904.1"/>
    <property type="molecule type" value="Genomic_DNA"/>
</dbReference>
<sequence>MQENIVIPDSSESCNAVCIIEIDADGAVGTGFLGVFPALLPALLFLVTCHHVIPDEAACASAICTFEADAQPSASILLEPHLGFWTSKVLDVAVIRIASFAAFTLPRLKPHVLDLDGEPAIGEAVWLSCFSRQKLAHFCGRSLGTNGKQLRVEVQDTLPEKGASGGPVTACGQAVAVHVGLFRQTSGVEARASLLSALNDEAHSGTLSGALRPKQPLPSQLTIHGRRGTNDIINGVYQVCEDKECGQNIWVRISPDQYEATMQARPSGLILYKGSRSQAWTVATRLGDGLLRSEGGLGGILARRLKLEDGDDPTEVCVGDVANWHVASGAAGKLQPDPLVRLMPLADADFAKLRTSWRSLAASARTRLANAVQEVEVTGFPGSMSLLNGKLCLLPEPWNWYPAWRSKEAKVGTDHVFLYRDASQTKWVIGLALGNGHERMAHVCLAREAACFILMCLKFPTSPLLSILTRW</sequence>
<dbReference type="InterPro" id="IPR009003">
    <property type="entry name" value="Peptidase_S1_PA"/>
</dbReference>
<dbReference type="SUPFAM" id="SSF50494">
    <property type="entry name" value="Trypsin-like serine proteases"/>
    <property type="match status" value="1"/>
</dbReference>
<evidence type="ECO:0000313" key="1">
    <source>
        <dbReference type="EMBL" id="CAK9115904.1"/>
    </source>
</evidence>
<comment type="caution">
    <text evidence="1">The sequence shown here is derived from an EMBL/GenBank/DDBJ whole genome shotgun (WGS) entry which is preliminary data.</text>
</comment>
<accession>A0ABP0SUH5</accession>
<proteinExistence type="predicted"/>
<keyword evidence="2" id="KW-1185">Reference proteome</keyword>
<gene>
    <name evidence="1" type="ORF">CCMP2556_LOCUS53630</name>
</gene>
<evidence type="ECO:0008006" key="3">
    <source>
        <dbReference type="Google" id="ProtNLM"/>
    </source>
</evidence>
<evidence type="ECO:0000313" key="2">
    <source>
        <dbReference type="Proteomes" id="UP001642484"/>
    </source>
</evidence>
<organism evidence="1 2">
    <name type="scientific">Durusdinium trenchii</name>
    <dbReference type="NCBI Taxonomy" id="1381693"/>
    <lineage>
        <taxon>Eukaryota</taxon>
        <taxon>Sar</taxon>
        <taxon>Alveolata</taxon>
        <taxon>Dinophyceae</taxon>
        <taxon>Suessiales</taxon>
        <taxon>Symbiodiniaceae</taxon>
        <taxon>Durusdinium</taxon>
    </lineage>
</organism>
<protein>
    <recommendedName>
        <fullName evidence="3">Serine protease</fullName>
    </recommendedName>
</protein>